<feature type="region of interest" description="Disordered" evidence="1">
    <location>
        <begin position="190"/>
        <end position="218"/>
    </location>
</feature>
<dbReference type="EMBL" id="KN831777">
    <property type="protein sequence ID" value="KIM42715.1"/>
    <property type="molecule type" value="Genomic_DNA"/>
</dbReference>
<name>A0A0C3C1G5_HEBCY</name>
<evidence type="ECO:0000313" key="3">
    <source>
        <dbReference type="Proteomes" id="UP000053424"/>
    </source>
</evidence>
<feature type="compositionally biased region" description="Polar residues" evidence="1">
    <location>
        <begin position="430"/>
        <end position="458"/>
    </location>
</feature>
<reference evidence="2 3" key="1">
    <citation type="submission" date="2014-04" db="EMBL/GenBank/DDBJ databases">
        <authorList>
            <consortium name="DOE Joint Genome Institute"/>
            <person name="Kuo A."/>
            <person name="Gay G."/>
            <person name="Dore J."/>
            <person name="Kohler A."/>
            <person name="Nagy L.G."/>
            <person name="Floudas D."/>
            <person name="Copeland A."/>
            <person name="Barry K.W."/>
            <person name="Cichocki N."/>
            <person name="Veneault-Fourrey C."/>
            <person name="LaButti K."/>
            <person name="Lindquist E.A."/>
            <person name="Lipzen A."/>
            <person name="Lundell T."/>
            <person name="Morin E."/>
            <person name="Murat C."/>
            <person name="Sun H."/>
            <person name="Tunlid A."/>
            <person name="Henrissat B."/>
            <person name="Grigoriev I.V."/>
            <person name="Hibbett D.S."/>
            <person name="Martin F."/>
            <person name="Nordberg H.P."/>
            <person name="Cantor M.N."/>
            <person name="Hua S.X."/>
        </authorList>
    </citation>
    <scope>NUCLEOTIDE SEQUENCE [LARGE SCALE GENOMIC DNA]</scope>
    <source>
        <strain evidence="3">h7</strain>
    </source>
</reference>
<feature type="compositionally biased region" description="Polar residues" evidence="1">
    <location>
        <begin position="397"/>
        <end position="411"/>
    </location>
</feature>
<dbReference type="HOGENOM" id="CLU_017512_0_0_1"/>
<feature type="region of interest" description="Disordered" evidence="1">
    <location>
        <begin position="346"/>
        <end position="458"/>
    </location>
</feature>
<evidence type="ECO:0000256" key="1">
    <source>
        <dbReference type="SAM" id="MobiDB-lite"/>
    </source>
</evidence>
<accession>A0A0C3C1G5</accession>
<reference evidence="3" key="2">
    <citation type="submission" date="2015-01" db="EMBL/GenBank/DDBJ databases">
        <title>Evolutionary Origins and Diversification of the Mycorrhizal Mutualists.</title>
        <authorList>
            <consortium name="DOE Joint Genome Institute"/>
            <consortium name="Mycorrhizal Genomics Consortium"/>
            <person name="Kohler A."/>
            <person name="Kuo A."/>
            <person name="Nagy L.G."/>
            <person name="Floudas D."/>
            <person name="Copeland A."/>
            <person name="Barry K.W."/>
            <person name="Cichocki N."/>
            <person name="Veneault-Fourrey C."/>
            <person name="LaButti K."/>
            <person name="Lindquist E.A."/>
            <person name="Lipzen A."/>
            <person name="Lundell T."/>
            <person name="Morin E."/>
            <person name="Murat C."/>
            <person name="Riley R."/>
            <person name="Ohm R."/>
            <person name="Sun H."/>
            <person name="Tunlid A."/>
            <person name="Henrissat B."/>
            <person name="Grigoriev I.V."/>
            <person name="Hibbett D.S."/>
            <person name="Martin F."/>
        </authorList>
    </citation>
    <scope>NUCLEOTIDE SEQUENCE [LARGE SCALE GENOMIC DNA]</scope>
    <source>
        <strain evidence="3">h7</strain>
    </source>
</reference>
<feature type="compositionally biased region" description="Polar residues" evidence="1">
    <location>
        <begin position="346"/>
        <end position="379"/>
    </location>
</feature>
<proteinExistence type="predicted"/>
<gene>
    <name evidence="2" type="ORF">M413DRAFT_444386</name>
</gene>
<feature type="compositionally biased region" description="Polar residues" evidence="1">
    <location>
        <begin position="199"/>
        <end position="215"/>
    </location>
</feature>
<keyword evidence="3" id="KW-1185">Reference proteome</keyword>
<dbReference type="OrthoDB" id="3035480at2759"/>
<organism evidence="2 3">
    <name type="scientific">Hebeloma cylindrosporum</name>
    <dbReference type="NCBI Taxonomy" id="76867"/>
    <lineage>
        <taxon>Eukaryota</taxon>
        <taxon>Fungi</taxon>
        <taxon>Dikarya</taxon>
        <taxon>Basidiomycota</taxon>
        <taxon>Agaricomycotina</taxon>
        <taxon>Agaricomycetes</taxon>
        <taxon>Agaricomycetidae</taxon>
        <taxon>Agaricales</taxon>
        <taxon>Agaricineae</taxon>
        <taxon>Hymenogastraceae</taxon>
        <taxon>Hebeloma</taxon>
    </lineage>
</organism>
<sequence length="630" mass="67377">MPIHGPRLRVVSKKIHFLDCNCDCDRRRFELQRALHTVHVPGLFCGSRSFSATIDKASVGIKYSEYRGTGHPKRIHNGEFGNVGDIFIDITPLNHKLYAKMSLDQWEVWPGPLIVSNALRHPLFPRQTLMCWVEGENRILGWHSGRYPRLKDYNTPIHDVISGCLAMPSPKTSANKRKWLAHFDFNDGPQAKKLRGPSESVNGAGSSTTMQSSNDGVLPTTMPKPPDSTNGKIIPYVPQVSIHQGSSLNGTPSLPPSRVLAIIMSHLKSSVSTGPVVPPPLLPGLYGTGSMQLTQVPAPVDAPIHADLSSSNGVGASLDVANQSIDPLPPTRNGMGIVNMHTWSSPELSVSSEPCSTASIPSTIASQQSNEPFSRSDASSDPILETIPPVDHPVVAHQNNPSDFVLSTPNLSEPRVARDSSNECIGEKLSVSQSDNASPPILRSQSSPELGLVSQGSNSSLVHDNPYLPMAISTPSSGGTDDPGQASGTAVALPSELANSEAIEQPPSGEVEGSMGQPELVPKIDAVNRAGTQEVKLQVDEPPVVGTSDSLVEINVDDDEEENSSVLDLSGDTPTSSPLEEKVEELPSRPSISPTSVGNDADIGENLREEVRSLQPSAIDDPSHVLYEQI</sequence>
<evidence type="ECO:0000313" key="2">
    <source>
        <dbReference type="EMBL" id="KIM42715.1"/>
    </source>
</evidence>
<dbReference type="Proteomes" id="UP000053424">
    <property type="component" value="Unassembled WGS sequence"/>
</dbReference>
<dbReference type="AlphaFoldDB" id="A0A0C3C1G5"/>
<feature type="region of interest" description="Disordered" evidence="1">
    <location>
        <begin position="556"/>
        <end position="601"/>
    </location>
</feature>
<protein>
    <submittedName>
        <fullName evidence="2">Uncharacterized protein</fullName>
    </submittedName>
</protein>
<feature type="region of interest" description="Disordered" evidence="1">
    <location>
        <begin position="472"/>
        <end position="491"/>
    </location>
</feature>